<protein>
    <recommendedName>
        <fullName evidence="6">Sugar-binding protein</fullName>
    </recommendedName>
</protein>
<sequence>MKHFLFSLLAIATLAACSKNDDDNNNNGSGNNGNGGTTSTTVTSTTQTPTVKVERMISFGQNGKHTYEVIAHYENGKITSFSERELINGVQTGTTQISTIKYDAQGRIQERKEAQEDGSIDRENKTETFFYDGSGNLERKEITYPMKPERNGTIVYEYESGKLKKITYSGTLRGVPLQKRYEIKTFNYTNNSITVNIKEYNTNAQEVIEDSSVSTSTTIYTLSNGNVVKKQETRKHGKTVTTFKHDNAKTLFSLRPFFAYPEYFDEKDVNKNNITSKEVINTYSDNGQTDTYKSTYRYEYEYTPEGYPKTIKEFRNDTLEGIKEYEY</sequence>
<organism evidence="3 5">
    <name type="scientific">Capnocytophaga sputigena</name>
    <dbReference type="NCBI Taxonomy" id="1019"/>
    <lineage>
        <taxon>Bacteria</taxon>
        <taxon>Pseudomonadati</taxon>
        <taxon>Bacteroidota</taxon>
        <taxon>Flavobacteriia</taxon>
        <taxon>Flavobacteriales</taxon>
        <taxon>Flavobacteriaceae</taxon>
        <taxon>Capnocytophaga</taxon>
    </lineage>
</organism>
<dbReference type="Proteomes" id="UP000249902">
    <property type="component" value="Unassembled WGS sequence"/>
</dbReference>
<reference evidence="2" key="1">
    <citation type="journal article" date="2017" name="Genome Announc.">
        <title>Twelve Complete Reference Genomes of Clinical Isolates in the Capnocytophaga Genus.</title>
        <authorList>
            <person name="Villarma A."/>
            <person name="Gulvik C.A."/>
            <person name="Rowe L.A."/>
            <person name="Sheth M."/>
            <person name="Juieng P."/>
            <person name="Nicholson A.C."/>
            <person name="Loparev V.N."/>
            <person name="McQuiston J.R."/>
        </authorList>
    </citation>
    <scope>NUCLEOTIDE SEQUENCE</scope>
    <source>
        <strain evidence="2">KC1668</strain>
    </source>
</reference>
<dbReference type="EMBL" id="CP022385">
    <property type="protein sequence ID" value="ATA84909.1"/>
    <property type="molecule type" value="Genomic_DNA"/>
</dbReference>
<accession>A0AAX2ICX1</accession>
<dbReference type="RefSeq" id="WP_002678341.1">
    <property type="nucleotide sequence ID" value="NZ_CP022385.1"/>
</dbReference>
<evidence type="ECO:0000256" key="1">
    <source>
        <dbReference type="SAM" id="MobiDB-lite"/>
    </source>
</evidence>
<evidence type="ECO:0000313" key="5">
    <source>
        <dbReference type="Proteomes" id="UP000249902"/>
    </source>
</evidence>
<reference evidence="4" key="2">
    <citation type="submission" date="2017-06" db="EMBL/GenBank/DDBJ databases">
        <title>Capnocytophaga spp. assemblies.</title>
        <authorList>
            <person name="Gulvik C.A."/>
        </authorList>
    </citation>
    <scope>NUCLEOTIDE SEQUENCE [LARGE SCALE GENOMIC DNA]</scope>
    <source>
        <strain evidence="4">KC1668</strain>
    </source>
</reference>
<gene>
    <name evidence="2" type="ORF">CGC55_10545</name>
    <name evidence="3" type="ORF">NCTC11653_02123</name>
</gene>
<name>A0AAX2ICX1_CAPSP</name>
<dbReference type="EMBL" id="UAVP01000009">
    <property type="protein sequence ID" value="SQA76200.1"/>
    <property type="molecule type" value="Genomic_DNA"/>
</dbReference>
<keyword evidence="4" id="KW-1185">Reference proteome</keyword>
<feature type="region of interest" description="Disordered" evidence="1">
    <location>
        <begin position="23"/>
        <end position="49"/>
    </location>
</feature>
<reference evidence="3 5" key="3">
    <citation type="submission" date="2018-06" db="EMBL/GenBank/DDBJ databases">
        <authorList>
            <consortium name="Pathogen Informatics"/>
            <person name="Doyle S."/>
        </authorList>
    </citation>
    <scope>NUCLEOTIDE SEQUENCE [LARGE SCALE GENOMIC DNA]</scope>
    <source>
        <strain evidence="3 5">NCTC11653</strain>
    </source>
</reference>
<dbReference type="Proteomes" id="UP000217301">
    <property type="component" value="Chromosome"/>
</dbReference>
<evidence type="ECO:0000313" key="3">
    <source>
        <dbReference type="EMBL" id="SQA76200.1"/>
    </source>
</evidence>
<dbReference type="KEGG" id="cspu:CGC55_10545"/>
<dbReference type="PROSITE" id="PS51257">
    <property type="entry name" value="PROKAR_LIPOPROTEIN"/>
    <property type="match status" value="1"/>
</dbReference>
<evidence type="ECO:0000313" key="2">
    <source>
        <dbReference type="EMBL" id="ATA84909.1"/>
    </source>
</evidence>
<dbReference type="AlphaFoldDB" id="A0AAX2ICX1"/>
<feature type="compositionally biased region" description="Low complexity" evidence="1">
    <location>
        <begin position="37"/>
        <end position="48"/>
    </location>
</feature>
<proteinExistence type="predicted"/>
<evidence type="ECO:0000313" key="4">
    <source>
        <dbReference type="Proteomes" id="UP000217301"/>
    </source>
</evidence>
<evidence type="ECO:0008006" key="6">
    <source>
        <dbReference type="Google" id="ProtNLM"/>
    </source>
</evidence>